<comment type="caution">
    <text evidence="1">The sequence shown here is derived from an EMBL/GenBank/DDBJ whole genome shotgun (WGS) entry which is preliminary data.</text>
</comment>
<dbReference type="EMBL" id="CM045764">
    <property type="protein sequence ID" value="KAI8006961.1"/>
    <property type="molecule type" value="Genomic_DNA"/>
</dbReference>
<accession>A0ACC0H1T3</accession>
<gene>
    <name evidence="1" type="ORF">LOK49_LG07G03713</name>
</gene>
<name>A0ACC0H1T3_9ERIC</name>
<reference evidence="1 2" key="1">
    <citation type="journal article" date="2022" name="Plant J.">
        <title>Chromosome-level genome of Camellia lanceoleosa provides a valuable resource for understanding genome evolution and self-incompatibility.</title>
        <authorList>
            <person name="Gong W."/>
            <person name="Xiao S."/>
            <person name="Wang L."/>
            <person name="Liao Z."/>
            <person name="Chang Y."/>
            <person name="Mo W."/>
            <person name="Hu G."/>
            <person name="Li W."/>
            <person name="Zhao G."/>
            <person name="Zhu H."/>
            <person name="Hu X."/>
            <person name="Ji K."/>
            <person name="Xiang X."/>
            <person name="Song Q."/>
            <person name="Yuan D."/>
            <person name="Jin S."/>
            <person name="Zhang L."/>
        </authorList>
    </citation>
    <scope>NUCLEOTIDE SEQUENCE [LARGE SCALE GENOMIC DNA]</scope>
    <source>
        <strain evidence="1">SQ_2022a</strain>
    </source>
</reference>
<sequence length="136" mass="15473">MHCKESKELEEGVLSWNDEDSDYEESDYSKGVARNKEIIIQIDDVLKPDKDYDRKNDSIKYAGYEEESYDGHKSLDGQISSNNSHNSSNDESYANEKSVVVVELGKLKADVPCMKTHPLFHLEIVSKEKIPKSDNS</sequence>
<evidence type="ECO:0000313" key="1">
    <source>
        <dbReference type="EMBL" id="KAI8006961.1"/>
    </source>
</evidence>
<protein>
    <submittedName>
        <fullName evidence="1">Uncharacterized protein</fullName>
    </submittedName>
</protein>
<dbReference type="Proteomes" id="UP001060215">
    <property type="component" value="Chromosome 7"/>
</dbReference>
<proteinExistence type="predicted"/>
<keyword evidence="2" id="KW-1185">Reference proteome</keyword>
<organism evidence="1 2">
    <name type="scientific">Camellia lanceoleosa</name>
    <dbReference type="NCBI Taxonomy" id="1840588"/>
    <lineage>
        <taxon>Eukaryota</taxon>
        <taxon>Viridiplantae</taxon>
        <taxon>Streptophyta</taxon>
        <taxon>Embryophyta</taxon>
        <taxon>Tracheophyta</taxon>
        <taxon>Spermatophyta</taxon>
        <taxon>Magnoliopsida</taxon>
        <taxon>eudicotyledons</taxon>
        <taxon>Gunneridae</taxon>
        <taxon>Pentapetalae</taxon>
        <taxon>asterids</taxon>
        <taxon>Ericales</taxon>
        <taxon>Theaceae</taxon>
        <taxon>Camellia</taxon>
    </lineage>
</organism>
<evidence type="ECO:0000313" key="2">
    <source>
        <dbReference type="Proteomes" id="UP001060215"/>
    </source>
</evidence>